<gene>
    <name evidence="1" type="ORF">H8705_04610</name>
</gene>
<protein>
    <submittedName>
        <fullName evidence="1">Uncharacterized protein</fullName>
    </submittedName>
</protein>
<name>A0A926ER61_9FIRM</name>
<reference evidence="1" key="1">
    <citation type="submission" date="2020-08" db="EMBL/GenBank/DDBJ databases">
        <title>Genome public.</title>
        <authorList>
            <person name="Liu C."/>
            <person name="Sun Q."/>
        </authorList>
    </citation>
    <scope>NUCLEOTIDE SEQUENCE</scope>
    <source>
        <strain evidence="1">NSJ-64</strain>
    </source>
</reference>
<dbReference type="RefSeq" id="WP_262394665.1">
    <property type="nucleotide sequence ID" value="NZ_JACRTD010000003.1"/>
</dbReference>
<dbReference type="EMBL" id="JACRTD010000003">
    <property type="protein sequence ID" value="MBC8584859.1"/>
    <property type="molecule type" value="Genomic_DNA"/>
</dbReference>
<evidence type="ECO:0000313" key="2">
    <source>
        <dbReference type="Proteomes" id="UP000623678"/>
    </source>
</evidence>
<proteinExistence type="predicted"/>
<organism evidence="1 2">
    <name type="scientific">Youxingia wuxianensis</name>
    <dbReference type="NCBI Taxonomy" id="2763678"/>
    <lineage>
        <taxon>Bacteria</taxon>
        <taxon>Bacillati</taxon>
        <taxon>Bacillota</taxon>
        <taxon>Clostridia</taxon>
        <taxon>Eubacteriales</taxon>
        <taxon>Oscillospiraceae</taxon>
        <taxon>Youxingia</taxon>
    </lineage>
</organism>
<keyword evidence="2" id="KW-1185">Reference proteome</keyword>
<dbReference type="AlphaFoldDB" id="A0A926ER61"/>
<comment type="caution">
    <text evidence="1">The sequence shown here is derived from an EMBL/GenBank/DDBJ whole genome shotgun (WGS) entry which is preliminary data.</text>
</comment>
<dbReference type="Proteomes" id="UP000623678">
    <property type="component" value="Unassembled WGS sequence"/>
</dbReference>
<sequence length="157" mass="18192">MGYVRITDRPEELFHYTRRDNLASILRDGRIKRMGDAECWFCSTLNDTLELMRATVMVEGKPYVKLGGSIGRYPKFQPEDYVILRLKPRYQNGEWVRWMQEMPPGTPPELLKAAENFSNLKLGFRGDLKSWPEPEIIEVKALLAPEEIQSVNLSISM</sequence>
<accession>A0A926ER61</accession>
<evidence type="ECO:0000313" key="1">
    <source>
        <dbReference type="EMBL" id="MBC8584859.1"/>
    </source>
</evidence>